<gene>
    <name evidence="2" type="ORF">L873DRAFT_1223551</name>
</gene>
<evidence type="ECO:0000313" key="3">
    <source>
        <dbReference type="Proteomes" id="UP000276215"/>
    </source>
</evidence>
<reference evidence="2 3" key="1">
    <citation type="journal article" date="2018" name="Nat. Ecol. Evol.">
        <title>Pezizomycetes genomes reveal the molecular basis of ectomycorrhizal truffle lifestyle.</title>
        <authorList>
            <person name="Murat C."/>
            <person name="Payen T."/>
            <person name="Noel B."/>
            <person name="Kuo A."/>
            <person name="Morin E."/>
            <person name="Chen J."/>
            <person name="Kohler A."/>
            <person name="Krizsan K."/>
            <person name="Balestrini R."/>
            <person name="Da Silva C."/>
            <person name="Montanini B."/>
            <person name="Hainaut M."/>
            <person name="Levati E."/>
            <person name="Barry K.W."/>
            <person name="Belfiori B."/>
            <person name="Cichocki N."/>
            <person name="Clum A."/>
            <person name="Dockter R.B."/>
            <person name="Fauchery L."/>
            <person name="Guy J."/>
            <person name="Iotti M."/>
            <person name="Le Tacon F."/>
            <person name="Lindquist E.A."/>
            <person name="Lipzen A."/>
            <person name="Malagnac F."/>
            <person name="Mello A."/>
            <person name="Molinier V."/>
            <person name="Miyauchi S."/>
            <person name="Poulain J."/>
            <person name="Riccioni C."/>
            <person name="Rubini A."/>
            <person name="Sitrit Y."/>
            <person name="Splivallo R."/>
            <person name="Traeger S."/>
            <person name="Wang M."/>
            <person name="Zifcakova L."/>
            <person name="Wipf D."/>
            <person name="Zambonelli A."/>
            <person name="Paolocci F."/>
            <person name="Nowrousian M."/>
            <person name="Ottonello S."/>
            <person name="Baldrian P."/>
            <person name="Spatafora J.W."/>
            <person name="Henrissat B."/>
            <person name="Nagy L.G."/>
            <person name="Aury J.M."/>
            <person name="Wincker P."/>
            <person name="Grigoriev I.V."/>
            <person name="Bonfante P."/>
            <person name="Martin F.M."/>
        </authorList>
    </citation>
    <scope>NUCLEOTIDE SEQUENCE [LARGE SCALE GENOMIC DNA]</scope>
    <source>
        <strain evidence="2 3">120613-1</strain>
    </source>
</reference>
<evidence type="ECO:0000313" key="2">
    <source>
        <dbReference type="EMBL" id="RPA96422.1"/>
    </source>
</evidence>
<dbReference type="AlphaFoldDB" id="A0A3N4JDT8"/>
<evidence type="ECO:0000256" key="1">
    <source>
        <dbReference type="SAM" id="MobiDB-lite"/>
    </source>
</evidence>
<feature type="region of interest" description="Disordered" evidence="1">
    <location>
        <begin position="192"/>
        <end position="224"/>
    </location>
</feature>
<name>A0A3N4JDT8_9PEZI</name>
<organism evidence="2 3">
    <name type="scientific">Choiromyces venosus 120613-1</name>
    <dbReference type="NCBI Taxonomy" id="1336337"/>
    <lineage>
        <taxon>Eukaryota</taxon>
        <taxon>Fungi</taxon>
        <taxon>Dikarya</taxon>
        <taxon>Ascomycota</taxon>
        <taxon>Pezizomycotina</taxon>
        <taxon>Pezizomycetes</taxon>
        <taxon>Pezizales</taxon>
        <taxon>Tuberaceae</taxon>
        <taxon>Choiromyces</taxon>
    </lineage>
</organism>
<dbReference type="Proteomes" id="UP000276215">
    <property type="component" value="Unassembled WGS sequence"/>
</dbReference>
<sequence>MIQYSTGLTVTVIITVTPRLPYMAQELGFDSRVQVQYTPVLRSHGLLSSWSTAPHDDIINCHATGRLLPGYSLTSPHSGRKPCKPRKKSLISLTVIPPPAARNSNPVHLLPTSLTHTQPYVPVSHPSSHYYTLLQHFKIPTMLVSLHPTPSHPARLSALPTFSSFLPASQPASQSVSPTGHVSGHAMISFRPTNTHTHRTETKQNKTKKKQNGDYCAPAPQPIP</sequence>
<proteinExistence type="predicted"/>
<dbReference type="EMBL" id="ML120414">
    <property type="protein sequence ID" value="RPA96422.1"/>
    <property type="molecule type" value="Genomic_DNA"/>
</dbReference>
<protein>
    <submittedName>
        <fullName evidence="2">Uncharacterized protein</fullName>
    </submittedName>
</protein>
<accession>A0A3N4JDT8</accession>
<keyword evidence="3" id="KW-1185">Reference proteome</keyword>